<evidence type="ECO:0000259" key="11">
    <source>
        <dbReference type="PROSITE" id="PS50835"/>
    </source>
</evidence>
<dbReference type="InterPro" id="IPR003599">
    <property type="entry name" value="Ig_sub"/>
</dbReference>
<evidence type="ECO:0000256" key="3">
    <source>
        <dbReference type="ARBA" id="ARBA00022729"/>
    </source>
</evidence>
<comment type="subcellular location">
    <subcellularLocation>
        <location evidence="1">Membrane</location>
        <topology evidence="1">Single-pass type I membrane protein</topology>
    </subcellularLocation>
</comment>
<evidence type="ECO:0000256" key="6">
    <source>
        <dbReference type="ARBA" id="ARBA00023157"/>
    </source>
</evidence>
<dbReference type="InterPro" id="IPR042474">
    <property type="entry name" value="A33"/>
</dbReference>
<evidence type="ECO:0000256" key="7">
    <source>
        <dbReference type="ARBA" id="ARBA00023319"/>
    </source>
</evidence>
<dbReference type="SMART" id="SM00408">
    <property type="entry name" value="IGc2"/>
    <property type="match status" value="2"/>
</dbReference>
<dbReference type="GO" id="GO:0005886">
    <property type="term" value="C:plasma membrane"/>
    <property type="evidence" value="ECO:0007669"/>
    <property type="project" value="InterPro"/>
</dbReference>
<dbReference type="Gene3D" id="2.60.40.10">
    <property type="entry name" value="Immunoglobulins"/>
    <property type="match status" value="2"/>
</dbReference>
<dbReference type="Ensembl" id="ENSLLET00000001093.1">
    <property type="protein sequence ID" value="ENSLLEP00000001040.1"/>
    <property type="gene ID" value="ENSLLEG00000000683.1"/>
</dbReference>
<dbReference type="OrthoDB" id="8825892at2759"/>
<keyword evidence="3 10" id="KW-0732">Signal</keyword>
<dbReference type="InterPro" id="IPR013098">
    <property type="entry name" value="Ig_I-set"/>
</dbReference>
<reference evidence="12" key="2">
    <citation type="submission" date="2025-09" db="UniProtKB">
        <authorList>
            <consortium name="Ensembl"/>
        </authorList>
    </citation>
    <scope>IDENTIFICATION</scope>
</reference>
<evidence type="ECO:0000256" key="8">
    <source>
        <dbReference type="SAM" id="MobiDB-lite"/>
    </source>
</evidence>
<feature type="chain" id="PRO_5034511968" evidence="10">
    <location>
        <begin position="23"/>
        <end position="330"/>
    </location>
</feature>
<keyword evidence="7" id="KW-0393">Immunoglobulin domain</keyword>
<dbReference type="InterPro" id="IPR036179">
    <property type="entry name" value="Ig-like_dom_sf"/>
</dbReference>
<evidence type="ECO:0000256" key="2">
    <source>
        <dbReference type="ARBA" id="ARBA00022692"/>
    </source>
</evidence>
<feature type="region of interest" description="Disordered" evidence="8">
    <location>
        <begin position="271"/>
        <end position="330"/>
    </location>
</feature>
<dbReference type="GeneTree" id="ENSGT00940000160248"/>
<feature type="signal peptide" evidence="10">
    <location>
        <begin position="1"/>
        <end position="22"/>
    </location>
</feature>
<dbReference type="SUPFAM" id="SSF48726">
    <property type="entry name" value="Immunoglobulin"/>
    <property type="match status" value="2"/>
</dbReference>
<dbReference type="PANTHER" id="PTHR44969">
    <property type="entry name" value="CELL SURFACE A33 ANTIGEN"/>
    <property type="match status" value="1"/>
</dbReference>
<dbReference type="InterPro" id="IPR013106">
    <property type="entry name" value="Ig_V-set"/>
</dbReference>
<organism evidence="12 13">
    <name type="scientific">Leptobrachium leishanense</name>
    <name type="common">Leishan spiny toad</name>
    <dbReference type="NCBI Taxonomy" id="445787"/>
    <lineage>
        <taxon>Eukaryota</taxon>
        <taxon>Metazoa</taxon>
        <taxon>Chordata</taxon>
        <taxon>Craniata</taxon>
        <taxon>Vertebrata</taxon>
        <taxon>Euteleostomi</taxon>
        <taxon>Amphibia</taxon>
        <taxon>Batrachia</taxon>
        <taxon>Anura</taxon>
        <taxon>Pelobatoidea</taxon>
        <taxon>Megophryidae</taxon>
        <taxon>Leptobrachium</taxon>
    </lineage>
</organism>
<feature type="domain" description="Ig-like" evidence="11">
    <location>
        <begin position="143"/>
        <end position="228"/>
    </location>
</feature>
<keyword evidence="2 9" id="KW-0812">Transmembrane</keyword>
<dbReference type="PROSITE" id="PS50835">
    <property type="entry name" value="IG_LIKE"/>
    <property type="match status" value="2"/>
</dbReference>
<keyword evidence="6" id="KW-1015">Disulfide bond</keyword>
<dbReference type="SMART" id="SM00406">
    <property type="entry name" value="IGv"/>
    <property type="match status" value="1"/>
</dbReference>
<dbReference type="Pfam" id="PF07679">
    <property type="entry name" value="I-set"/>
    <property type="match status" value="1"/>
</dbReference>
<name>A0A8C5LKZ0_9ANUR</name>
<evidence type="ECO:0000256" key="9">
    <source>
        <dbReference type="SAM" id="Phobius"/>
    </source>
</evidence>
<evidence type="ECO:0000313" key="13">
    <source>
        <dbReference type="Proteomes" id="UP000694569"/>
    </source>
</evidence>
<dbReference type="FunFam" id="2.60.40.10:FF:000095">
    <property type="entry name" value="immunoglobulin superfamily member 11 isoform X1"/>
    <property type="match status" value="1"/>
</dbReference>
<accession>A0A8C5LKZ0</accession>
<evidence type="ECO:0000256" key="1">
    <source>
        <dbReference type="ARBA" id="ARBA00004479"/>
    </source>
</evidence>
<keyword evidence="4 9" id="KW-1133">Transmembrane helix</keyword>
<dbReference type="PANTHER" id="PTHR44969:SF1">
    <property type="entry name" value="CELL SURFACE A33 ANTIGEN"/>
    <property type="match status" value="1"/>
</dbReference>
<dbReference type="SMART" id="SM00409">
    <property type="entry name" value="IG"/>
    <property type="match status" value="2"/>
</dbReference>
<dbReference type="InterPro" id="IPR003598">
    <property type="entry name" value="Ig_sub2"/>
</dbReference>
<evidence type="ECO:0000313" key="12">
    <source>
        <dbReference type="Ensembl" id="ENSLLEP00000001040.1"/>
    </source>
</evidence>
<sequence>MGTPGTALFLYTLGAAFVSVCAITVQTPKKFVEAARGASTTLPCSYQTTVVDKAGSNVIWKKLPDQDEVVSAFYGSINTTGSSYEGRVAFTGNVYGSDATITINQLTMADNGTYQCEVTIPSDRKGTPFAKMDLVVLVAPSKPNCAIDGTAEYGQVIKLTCSSNEGSPVPTYAWKSYTPQDALRPLPLTAVTEGGELTLKNISMDTSGFFICTSTNRVGSDFCNLTLAVMPPSMNIALYAGAIGGSVAGIVVIGIIAYCCCCRDREDKEDYEMAEREDEEEEPPQHQAKRPPQQQQQYYDDDDDHESVASSKPPLPQGNKPRLVIDPVDA</sequence>
<dbReference type="InterPro" id="IPR013783">
    <property type="entry name" value="Ig-like_fold"/>
</dbReference>
<feature type="transmembrane region" description="Helical" evidence="9">
    <location>
        <begin position="236"/>
        <end position="261"/>
    </location>
</feature>
<evidence type="ECO:0000256" key="4">
    <source>
        <dbReference type="ARBA" id="ARBA00022989"/>
    </source>
</evidence>
<proteinExistence type="predicted"/>
<feature type="domain" description="Ig-like" evidence="11">
    <location>
        <begin position="4"/>
        <end position="127"/>
    </location>
</feature>
<dbReference type="InterPro" id="IPR007110">
    <property type="entry name" value="Ig-like_dom"/>
</dbReference>
<evidence type="ECO:0000256" key="5">
    <source>
        <dbReference type="ARBA" id="ARBA00023136"/>
    </source>
</evidence>
<keyword evidence="13" id="KW-1185">Reference proteome</keyword>
<reference evidence="12" key="1">
    <citation type="submission" date="2025-08" db="UniProtKB">
        <authorList>
            <consortium name="Ensembl"/>
        </authorList>
    </citation>
    <scope>IDENTIFICATION</scope>
</reference>
<dbReference type="AlphaFoldDB" id="A0A8C5LKZ0"/>
<protein>
    <submittedName>
        <fullName evidence="12">Glycoprotein A33</fullName>
    </submittedName>
</protein>
<keyword evidence="5 9" id="KW-0472">Membrane</keyword>
<evidence type="ECO:0000256" key="10">
    <source>
        <dbReference type="SAM" id="SignalP"/>
    </source>
</evidence>
<gene>
    <name evidence="12" type="primary">GPA33</name>
</gene>
<dbReference type="Pfam" id="PF07686">
    <property type="entry name" value="V-set"/>
    <property type="match status" value="1"/>
</dbReference>
<dbReference type="Proteomes" id="UP000694569">
    <property type="component" value="Unplaced"/>
</dbReference>